<accession>A0AA85FHI4</accession>
<sequence>MSVLFHTTYRYLFCDIMKYFICVIITVIIGVALSYSVKNVDMSNTKETVDYQLDNNSTCSMCIQFITKWQTYLNSTSVDKKIEQFIRSTCSFYFFFRYRCEKFMERCVNKTIYIMQHNNATTLCKLTPLC</sequence>
<evidence type="ECO:0000313" key="5">
    <source>
        <dbReference type="WBParaSite" id="SRDH1_50490.1"/>
    </source>
</evidence>
<feature type="domain" description="Saposin B-type" evidence="3">
    <location>
        <begin position="55"/>
        <end position="130"/>
    </location>
</feature>
<dbReference type="Gene3D" id="1.10.225.10">
    <property type="entry name" value="Saposin-like"/>
    <property type="match status" value="1"/>
</dbReference>
<dbReference type="InterPro" id="IPR008139">
    <property type="entry name" value="SaposinB_dom"/>
</dbReference>
<protein>
    <submittedName>
        <fullName evidence="5">Saposin B-type domain-containing protein</fullName>
    </submittedName>
</protein>
<keyword evidence="1" id="KW-1015">Disulfide bond</keyword>
<feature type="transmembrane region" description="Helical" evidence="2">
    <location>
        <begin position="16"/>
        <end position="37"/>
    </location>
</feature>
<evidence type="ECO:0000256" key="2">
    <source>
        <dbReference type="SAM" id="Phobius"/>
    </source>
</evidence>
<reference evidence="5" key="2">
    <citation type="submission" date="2023-11" db="UniProtKB">
        <authorList>
            <consortium name="WormBaseParasite"/>
        </authorList>
    </citation>
    <scope>IDENTIFICATION</scope>
</reference>
<keyword evidence="2" id="KW-0812">Transmembrane</keyword>
<evidence type="ECO:0000313" key="4">
    <source>
        <dbReference type="Proteomes" id="UP000050792"/>
    </source>
</evidence>
<evidence type="ECO:0000259" key="3">
    <source>
        <dbReference type="PROSITE" id="PS50015"/>
    </source>
</evidence>
<name>A0AA85FHI4_9TREM</name>
<organism evidence="4 5">
    <name type="scientific">Schistosoma rodhaini</name>
    <dbReference type="NCBI Taxonomy" id="6188"/>
    <lineage>
        <taxon>Eukaryota</taxon>
        <taxon>Metazoa</taxon>
        <taxon>Spiralia</taxon>
        <taxon>Lophotrochozoa</taxon>
        <taxon>Platyhelminthes</taxon>
        <taxon>Trematoda</taxon>
        <taxon>Digenea</taxon>
        <taxon>Strigeidida</taxon>
        <taxon>Schistosomatoidea</taxon>
        <taxon>Schistosomatidae</taxon>
        <taxon>Schistosoma</taxon>
    </lineage>
</organism>
<dbReference type="SUPFAM" id="SSF47862">
    <property type="entry name" value="Saposin"/>
    <property type="match status" value="1"/>
</dbReference>
<keyword evidence="2" id="KW-1133">Transmembrane helix</keyword>
<proteinExistence type="predicted"/>
<dbReference type="AlphaFoldDB" id="A0AA85FHI4"/>
<evidence type="ECO:0000256" key="1">
    <source>
        <dbReference type="ARBA" id="ARBA00023157"/>
    </source>
</evidence>
<keyword evidence="2" id="KW-0472">Membrane</keyword>
<dbReference type="PROSITE" id="PS50015">
    <property type="entry name" value="SAP_B"/>
    <property type="match status" value="1"/>
</dbReference>
<keyword evidence="4" id="KW-1185">Reference proteome</keyword>
<dbReference type="WBParaSite" id="SRDH1_50490.1">
    <property type="protein sequence ID" value="SRDH1_50490.1"/>
    <property type="gene ID" value="SRDH1_50490"/>
</dbReference>
<reference evidence="4" key="1">
    <citation type="submission" date="2022-06" db="EMBL/GenBank/DDBJ databases">
        <authorList>
            <person name="Berger JAMES D."/>
            <person name="Berger JAMES D."/>
        </authorList>
    </citation>
    <scope>NUCLEOTIDE SEQUENCE [LARGE SCALE GENOMIC DNA]</scope>
</reference>
<dbReference type="InterPro" id="IPR011001">
    <property type="entry name" value="Saposin-like"/>
</dbReference>
<dbReference type="Proteomes" id="UP000050792">
    <property type="component" value="Unassembled WGS sequence"/>
</dbReference>